<proteinExistence type="predicted"/>
<dbReference type="SUPFAM" id="SSF53955">
    <property type="entry name" value="Lysozyme-like"/>
    <property type="match status" value="1"/>
</dbReference>
<dbReference type="EMBL" id="CP048654">
    <property type="protein sequence ID" value="QOW44180.1"/>
    <property type="molecule type" value="Genomic_DNA"/>
</dbReference>
<accession>A0A2L2J724</accession>
<reference evidence="3 4" key="1">
    <citation type="submission" date="2020-02" db="EMBL/GenBank/DDBJ databases">
        <title>Tigecycline-resistant Acinetobacter species from pigs and migratory birds.</title>
        <authorList>
            <person name="Chen C."/>
            <person name="Sun J."/>
            <person name="Liao X.-P."/>
            <person name="Liu Y.-H."/>
        </authorList>
    </citation>
    <scope>NUCLEOTIDE SEQUENCE [LARGE SCALE GENOMIC DNA]</scope>
    <source>
        <strain evidence="3 4">C15_T</strain>
    </source>
</reference>
<protein>
    <submittedName>
        <fullName evidence="3">Uncharacterized protein</fullName>
    </submittedName>
</protein>
<evidence type="ECO:0000313" key="3">
    <source>
        <dbReference type="EMBL" id="QOW44180.1"/>
    </source>
</evidence>
<dbReference type="Gene3D" id="1.10.530.40">
    <property type="match status" value="1"/>
</dbReference>
<organism evidence="3 4">
    <name type="scientific">Acinetobacter indicus</name>
    <dbReference type="NCBI Taxonomy" id="756892"/>
    <lineage>
        <taxon>Bacteria</taxon>
        <taxon>Pseudomonadati</taxon>
        <taxon>Pseudomonadota</taxon>
        <taxon>Gammaproteobacteria</taxon>
        <taxon>Moraxellales</taxon>
        <taxon>Moraxellaceae</taxon>
        <taxon>Acinetobacter</taxon>
    </lineage>
</organism>
<dbReference type="KEGG" id="aid:CTZ23_14655"/>
<dbReference type="AlphaFoldDB" id="A0A2L2J724"/>
<dbReference type="InterPro" id="IPR023346">
    <property type="entry name" value="Lysozyme-like_dom_sf"/>
</dbReference>
<keyword evidence="1" id="KW-0929">Antimicrobial</keyword>
<dbReference type="InterPro" id="IPR031922">
    <property type="entry name" value="Pesticin_C"/>
</dbReference>
<evidence type="ECO:0000256" key="2">
    <source>
        <dbReference type="ARBA" id="ARBA00022638"/>
    </source>
</evidence>
<dbReference type="GO" id="GO:0042742">
    <property type="term" value="P:defense response to bacterium"/>
    <property type="evidence" value="ECO:0007669"/>
    <property type="project" value="UniProtKB-KW"/>
</dbReference>
<sequence length="200" mass="22964">MIISKEALDAILKWEKYESKPYVPSKGQDGKSGVTLGYGYDLGHQSVEQIKKDLASYYTLGQIQRLLKAQGKKGIAAQKLVDSLSDIIITKDKAYQMVMIVKKRYAENTLKVYPDILKYHPHCQGAILSLVYNRYIGLKGDRRREMKEIQDDLKSNGKKVPSLLRSMKRLWTTKANRGLQARREEEAKIFEKGLKCECYK</sequence>
<gene>
    <name evidence="3" type="ORF">G0027_07275</name>
</gene>
<dbReference type="Proteomes" id="UP000593812">
    <property type="component" value="Chromosome"/>
</dbReference>
<dbReference type="GO" id="GO:0031640">
    <property type="term" value="P:killing of cells of another organism"/>
    <property type="evidence" value="ECO:0007669"/>
    <property type="project" value="UniProtKB-KW"/>
</dbReference>
<evidence type="ECO:0000313" key="4">
    <source>
        <dbReference type="Proteomes" id="UP000593812"/>
    </source>
</evidence>
<dbReference type="GO" id="GO:0003796">
    <property type="term" value="F:lysozyme activity"/>
    <property type="evidence" value="ECO:0007669"/>
    <property type="project" value="InterPro"/>
</dbReference>
<name>A0A2L2J724_9GAMM</name>
<dbReference type="InterPro" id="IPR023347">
    <property type="entry name" value="Lysozyme_dom_sf"/>
</dbReference>
<evidence type="ECO:0000256" key="1">
    <source>
        <dbReference type="ARBA" id="ARBA00022529"/>
    </source>
</evidence>
<keyword evidence="2" id="KW-0081">Bacteriolytic enzyme</keyword>
<dbReference type="Pfam" id="PF16754">
    <property type="entry name" value="Pesticin"/>
    <property type="match status" value="1"/>
</dbReference>